<dbReference type="InterPro" id="IPR027417">
    <property type="entry name" value="P-loop_NTPase"/>
</dbReference>
<dbReference type="Proteomes" id="UP000179807">
    <property type="component" value="Unassembled WGS sequence"/>
</dbReference>
<dbReference type="SMART" id="SM00176">
    <property type="entry name" value="RAN"/>
    <property type="match status" value="1"/>
</dbReference>
<proteinExistence type="predicted"/>
<evidence type="ECO:0000256" key="1">
    <source>
        <dbReference type="ARBA" id="ARBA00022741"/>
    </source>
</evidence>
<evidence type="ECO:0000313" key="4">
    <source>
        <dbReference type="Proteomes" id="UP000179807"/>
    </source>
</evidence>
<dbReference type="PANTHER" id="PTHR47977">
    <property type="entry name" value="RAS-RELATED PROTEIN RAB"/>
    <property type="match status" value="1"/>
</dbReference>
<dbReference type="RefSeq" id="XP_068361085.1">
    <property type="nucleotide sequence ID" value="XM_068492278.1"/>
</dbReference>
<dbReference type="InterPro" id="IPR050227">
    <property type="entry name" value="Rab"/>
</dbReference>
<dbReference type="SMART" id="SM00175">
    <property type="entry name" value="RAB"/>
    <property type="match status" value="1"/>
</dbReference>
<dbReference type="SMART" id="SM00173">
    <property type="entry name" value="RAS"/>
    <property type="match status" value="1"/>
</dbReference>
<dbReference type="GO" id="GO:0005525">
    <property type="term" value="F:GTP binding"/>
    <property type="evidence" value="ECO:0007669"/>
    <property type="project" value="UniProtKB-KW"/>
</dbReference>
<dbReference type="VEuPathDB" id="TrichDB:TRFO_05076"/>
<reference evidence="3" key="1">
    <citation type="submission" date="2016-10" db="EMBL/GenBank/DDBJ databases">
        <authorList>
            <person name="Benchimol M."/>
            <person name="Almeida L.G."/>
            <person name="Vasconcelos A.T."/>
            <person name="Perreira-Neves A."/>
            <person name="Rosa I.A."/>
            <person name="Tasca T."/>
            <person name="Bogo M.R."/>
            <person name="de Souza W."/>
        </authorList>
    </citation>
    <scope>NUCLEOTIDE SEQUENCE [LARGE SCALE GENOMIC DNA]</scope>
    <source>
        <strain evidence="3">K</strain>
    </source>
</reference>
<dbReference type="SUPFAM" id="SSF52540">
    <property type="entry name" value="P-loop containing nucleoside triphosphate hydrolases"/>
    <property type="match status" value="1"/>
</dbReference>
<evidence type="ECO:0000256" key="2">
    <source>
        <dbReference type="ARBA" id="ARBA00023134"/>
    </source>
</evidence>
<keyword evidence="1" id="KW-0547">Nucleotide-binding</keyword>
<dbReference type="AlphaFoldDB" id="A0A1J4KEZ0"/>
<dbReference type="PRINTS" id="PR00449">
    <property type="entry name" value="RASTRNSFRMNG"/>
</dbReference>
<dbReference type="PROSITE" id="PS51419">
    <property type="entry name" value="RAB"/>
    <property type="match status" value="1"/>
</dbReference>
<organism evidence="3 4">
    <name type="scientific">Tritrichomonas foetus</name>
    <dbReference type="NCBI Taxonomy" id="1144522"/>
    <lineage>
        <taxon>Eukaryota</taxon>
        <taxon>Metamonada</taxon>
        <taxon>Parabasalia</taxon>
        <taxon>Tritrichomonadida</taxon>
        <taxon>Tritrichomonadidae</taxon>
        <taxon>Tritrichomonas</taxon>
    </lineage>
</organism>
<dbReference type="Pfam" id="PF00071">
    <property type="entry name" value="Ras"/>
    <property type="match status" value="1"/>
</dbReference>
<dbReference type="InterPro" id="IPR005225">
    <property type="entry name" value="Small_GTP-bd"/>
</dbReference>
<dbReference type="SMART" id="SM00177">
    <property type="entry name" value="ARF"/>
    <property type="match status" value="1"/>
</dbReference>
<comment type="caution">
    <text evidence="3">The sequence shown here is derived from an EMBL/GenBank/DDBJ whole genome shotgun (WGS) entry which is preliminary data.</text>
</comment>
<dbReference type="PROSITE" id="PS51421">
    <property type="entry name" value="RAS"/>
    <property type="match status" value="1"/>
</dbReference>
<dbReference type="SMART" id="SM00174">
    <property type="entry name" value="RHO"/>
    <property type="match status" value="1"/>
</dbReference>
<dbReference type="FunFam" id="3.40.50.300:FF:000808">
    <property type="entry name" value="Small GTP-binding protein, putative"/>
    <property type="match status" value="1"/>
</dbReference>
<dbReference type="GeneID" id="94826982"/>
<gene>
    <name evidence="3" type="primary">RAB31</name>
    <name evidence="3" type="ORF">TRFO_05076</name>
</gene>
<dbReference type="CDD" id="cd00154">
    <property type="entry name" value="Rab"/>
    <property type="match status" value="1"/>
</dbReference>
<dbReference type="GO" id="GO:0003924">
    <property type="term" value="F:GTPase activity"/>
    <property type="evidence" value="ECO:0007669"/>
    <property type="project" value="InterPro"/>
</dbReference>
<protein>
    <submittedName>
        <fullName evidence="3">Ras-related protein Rab-31</fullName>
    </submittedName>
</protein>
<sequence>MHTMDQIEAKVVMLGTSNVGKTTIINRTLNGIYDHNINPTLGANYSTKNITVYKDEVRLQIWDTAGEEKYRSLVPMFFQGSHAAIFVYSINDRKSFEELDYFIKCICEHSKSSLVKLVVGNKVDLENQRQVQTFEAKQFAHDIEAQFIEVSALTGSCIEKLFYEVAKSIYDVYNQGEKFEDSISIEKSIDSPNYCC</sequence>
<dbReference type="EMBL" id="MLAK01000682">
    <property type="protein sequence ID" value="OHT07949.1"/>
    <property type="molecule type" value="Genomic_DNA"/>
</dbReference>
<name>A0A1J4KEZ0_9EUKA</name>
<accession>A0A1J4KEZ0</accession>
<dbReference type="NCBIfam" id="TIGR00231">
    <property type="entry name" value="small_GTP"/>
    <property type="match status" value="1"/>
</dbReference>
<keyword evidence="2" id="KW-0342">GTP-binding</keyword>
<keyword evidence="4" id="KW-1185">Reference proteome</keyword>
<dbReference type="PROSITE" id="PS51417">
    <property type="entry name" value="ARF"/>
    <property type="match status" value="1"/>
</dbReference>
<dbReference type="Gene3D" id="3.40.50.300">
    <property type="entry name" value="P-loop containing nucleotide triphosphate hydrolases"/>
    <property type="match status" value="1"/>
</dbReference>
<dbReference type="InterPro" id="IPR001806">
    <property type="entry name" value="Small_GTPase"/>
</dbReference>
<evidence type="ECO:0000313" key="3">
    <source>
        <dbReference type="EMBL" id="OHT07949.1"/>
    </source>
</evidence>